<dbReference type="Proteomes" id="UP000239561">
    <property type="component" value="Unassembled WGS sequence"/>
</dbReference>
<dbReference type="EMBL" id="CP082214">
    <property type="protein sequence ID" value="WDM71716.1"/>
    <property type="molecule type" value="Genomic_DNA"/>
</dbReference>
<accession>A0A2S7DXH7</accession>
<sequence>MNAQTLRLALSAALIAAASLSGAAQASNLTTLDAVQVRPSADQVTQQTLERASTIRTLAAVQVRPSTEQLAALATEAAGPRVVTLAAVQVRPSAGQRAESIGYRTATTQVTAGRAAATIGALVGEAIVKLPVPQLQPSPVELEALIGAATGL</sequence>
<dbReference type="EMBL" id="MDED01000002">
    <property type="protein sequence ID" value="PPU78475.1"/>
    <property type="molecule type" value="Genomic_DNA"/>
</dbReference>
<reference evidence="3 5" key="2">
    <citation type="submission" date="2021-08" db="EMBL/GenBank/DDBJ databases">
        <title>Genome sequences of Xanthomonas cucurbitae isolates from 5 Midwestern US states.</title>
        <authorList>
            <person name="Hind S.R."/>
        </authorList>
    </citation>
    <scope>NUCLEOTIDE SEQUENCE [LARGE SCALE GENOMIC DNA]</scope>
    <source>
        <strain evidence="3 5">OH_261</strain>
    </source>
</reference>
<evidence type="ECO:0000313" key="3">
    <source>
        <dbReference type="EMBL" id="WDM71716.1"/>
    </source>
</evidence>
<dbReference type="RefSeq" id="WP_104601935.1">
    <property type="nucleotide sequence ID" value="NZ_CP033326.1"/>
</dbReference>
<dbReference type="OrthoDB" id="5998313at2"/>
<gene>
    <name evidence="3" type="ORF">K6978_00415</name>
    <name evidence="2" type="ORF">XcuCFBP2542_01945</name>
</gene>
<feature type="signal peptide" evidence="1">
    <location>
        <begin position="1"/>
        <end position="26"/>
    </location>
</feature>
<name>A0A2S7DXH7_9XANT</name>
<reference evidence="2 4" key="1">
    <citation type="submission" date="2016-08" db="EMBL/GenBank/DDBJ databases">
        <authorList>
            <person name="Seilhamer J.J."/>
        </authorList>
    </citation>
    <scope>NUCLEOTIDE SEQUENCE [LARGE SCALE GENOMIC DNA]</scope>
    <source>
        <strain evidence="2 4">CFBP2542</strain>
    </source>
</reference>
<feature type="chain" id="PRO_5044580243" description="DUF541 domain-containing protein" evidence="1">
    <location>
        <begin position="27"/>
        <end position="152"/>
    </location>
</feature>
<dbReference type="AlphaFoldDB" id="A0A2S7DXH7"/>
<evidence type="ECO:0000313" key="2">
    <source>
        <dbReference type="EMBL" id="PPU78475.1"/>
    </source>
</evidence>
<protein>
    <recommendedName>
        <fullName evidence="6">DUF541 domain-containing protein</fullName>
    </recommendedName>
</protein>
<evidence type="ECO:0008006" key="6">
    <source>
        <dbReference type="Google" id="ProtNLM"/>
    </source>
</evidence>
<keyword evidence="1" id="KW-0732">Signal</keyword>
<keyword evidence="5" id="KW-1185">Reference proteome</keyword>
<evidence type="ECO:0000313" key="5">
    <source>
        <dbReference type="Proteomes" id="UP001214201"/>
    </source>
</evidence>
<dbReference type="Proteomes" id="UP001214201">
    <property type="component" value="Chromosome"/>
</dbReference>
<evidence type="ECO:0000256" key="1">
    <source>
        <dbReference type="SAM" id="SignalP"/>
    </source>
</evidence>
<proteinExistence type="predicted"/>
<organism evidence="2 4">
    <name type="scientific">Xanthomonas cucurbitae</name>
    <dbReference type="NCBI Taxonomy" id="56453"/>
    <lineage>
        <taxon>Bacteria</taxon>
        <taxon>Pseudomonadati</taxon>
        <taxon>Pseudomonadota</taxon>
        <taxon>Gammaproteobacteria</taxon>
        <taxon>Lysobacterales</taxon>
        <taxon>Lysobacteraceae</taxon>
        <taxon>Xanthomonas</taxon>
    </lineage>
</organism>
<evidence type="ECO:0000313" key="4">
    <source>
        <dbReference type="Proteomes" id="UP000239561"/>
    </source>
</evidence>